<feature type="domain" description="Spo11/DNA topoisomerase VI subunit A N-terminal" evidence="10">
    <location>
        <begin position="61"/>
        <end position="124"/>
    </location>
</feature>
<dbReference type="InterPro" id="IPR002815">
    <property type="entry name" value="Spo11/TopoVI_A"/>
</dbReference>
<dbReference type="Gene3D" id="1.10.10.10">
    <property type="entry name" value="Winged helix-like DNA-binding domain superfamily/Winged helix DNA-binding domain"/>
    <property type="match status" value="1"/>
</dbReference>
<dbReference type="GO" id="GO:0046872">
    <property type="term" value="F:metal ion binding"/>
    <property type="evidence" value="ECO:0007669"/>
    <property type="project" value="UniProtKB-KW"/>
</dbReference>
<dbReference type="GO" id="GO:0000706">
    <property type="term" value="P:meiotic DNA double-strand break processing"/>
    <property type="evidence" value="ECO:0007669"/>
    <property type="project" value="TreeGrafter"/>
</dbReference>
<dbReference type="GO" id="GO:0042138">
    <property type="term" value="P:meiotic DNA double-strand break formation"/>
    <property type="evidence" value="ECO:0007669"/>
    <property type="project" value="TreeGrafter"/>
</dbReference>
<evidence type="ECO:0000256" key="4">
    <source>
        <dbReference type="ARBA" id="ARBA00012895"/>
    </source>
</evidence>
<keyword evidence="7" id="KW-0799">Topoisomerase</keyword>
<organism evidence="12 13">
    <name type="scientific">Allomyces macrogynus (strain ATCC 38327)</name>
    <name type="common">Allomyces javanicus var. macrogynus</name>
    <dbReference type="NCBI Taxonomy" id="578462"/>
    <lineage>
        <taxon>Eukaryota</taxon>
        <taxon>Fungi</taxon>
        <taxon>Fungi incertae sedis</taxon>
        <taxon>Blastocladiomycota</taxon>
        <taxon>Blastocladiomycetes</taxon>
        <taxon>Blastocladiales</taxon>
        <taxon>Blastocladiaceae</taxon>
        <taxon>Allomyces</taxon>
    </lineage>
</organism>
<dbReference type="GO" id="GO:0005524">
    <property type="term" value="F:ATP binding"/>
    <property type="evidence" value="ECO:0007669"/>
    <property type="project" value="InterPro"/>
</dbReference>
<protein>
    <recommendedName>
        <fullName evidence="4">DNA topoisomerase (ATP-hydrolyzing)</fullName>
        <ecNumber evidence="4">5.6.2.2</ecNumber>
    </recommendedName>
</protein>
<accession>A0A0L0SVN7</accession>
<dbReference type="SUPFAM" id="SSF56726">
    <property type="entry name" value="DNA topoisomerase IV, alpha subunit"/>
    <property type="match status" value="1"/>
</dbReference>
<dbReference type="EMBL" id="GG745350">
    <property type="protein sequence ID" value="KNE66577.1"/>
    <property type="molecule type" value="Genomic_DNA"/>
</dbReference>
<evidence type="ECO:0000256" key="2">
    <source>
        <dbReference type="ARBA" id="ARBA00001946"/>
    </source>
</evidence>
<dbReference type="GO" id="GO:0003918">
    <property type="term" value="F:DNA topoisomerase type II (double strand cut, ATP-hydrolyzing) activity"/>
    <property type="evidence" value="ECO:0007669"/>
    <property type="project" value="UniProtKB-EC"/>
</dbReference>
<dbReference type="InterPro" id="IPR036388">
    <property type="entry name" value="WH-like_DNA-bd_sf"/>
</dbReference>
<dbReference type="InterPro" id="IPR013049">
    <property type="entry name" value="Spo11/TopoVI_A_N"/>
</dbReference>
<evidence type="ECO:0000259" key="10">
    <source>
        <dbReference type="Pfam" id="PF04406"/>
    </source>
</evidence>
<dbReference type="PANTHER" id="PTHR10848">
    <property type="entry name" value="MEIOTIC RECOMBINATION PROTEIN SPO11"/>
    <property type="match status" value="1"/>
</dbReference>
<keyword evidence="8" id="KW-0238">DNA-binding</keyword>
<sequence>MPPPSPVNLDAPIDVLTAIDTLVERMINDAARGIAPLTAAGDGHASPALTFRPLDQHEHNKSLAVFLKVADLVHTNLATPSPRVMTRRDVYYQDPALFGTQRISDAAIELLASTLVVPRDALGIVAAPRGQAHEPCLARFASNVSLTALVHRGFATWHAGLLMTASGFPDLATRQFLAGLGRDVAHTQHVPVSVVADADPHGLHIALTYMTGRRVNGPRCVVEVGDVGKVVHVGVHLRDVELERTMQVRQFRGLLQAMLHINVKAEIQALDDVERYLETRLGLV</sequence>
<dbReference type="Pfam" id="PF04406">
    <property type="entry name" value="TP6A_N"/>
    <property type="match status" value="1"/>
</dbReference>
<dbReference type="PANTHER" id="PTHR10848:SF0">
    <property type="entry name" value="MEIOTIC RECOMBINATION PROTEIN SPO11"/>
    <property type="match status" value="1"/>
</dbReference>
<comment type="cofactor">
    <cofactor evidence="2">
        <name>Mg(2+)</name>
        <dbReference type="ChEBI" id="CHEBI:18420"/>
    </cofactor>
</comment>
<evidence type="ECO:0000256" key="6">
    <source>
        <dbReference type="ARBA" id="ARBA00022842"/>
    </source>
</evidence>
<dbReference type="GO" id="GO:0003677">
    <property type="term" value="F:DNA binding"/>
    <property type="evidence" value="ECO:0007669"/>
    <property type="project" value="UniProtKB-KW"/>
</dbReference>
<dbReference type="OrthoDB" id="5377392at2759"/>
<keyword evidence="6" id="KW-0460">Magnesium</keyword>
<evidence type="ECO:0000256" key="7">
    <source>
        <dbReference type="ARBA" id="ARBA00023029"/>
    </source>
</evidence>
<evidence type="ECO:0000313" key="13">
    <source>
        <dbReference type="Proteomes" id="UP000054350"/>
    </source>
</evidence>
<dbReference type="EC" id="5.6.2.2" evidence="4"/>
<evidence type="ECO:0000256" key="9">
    <source>
        <dbReference type="ARBA" id="ARBA00023235"/>
    </source>
</evidence>
<evidence type="ECO:0000313" key="12">
    <source>
        <dbReference type="EMBL" id="KNE66577.1"/>
    </source>
</evidence>
<keyword evidence="5" id="KW-0479">Metal-binding</keyword>
<comment type="catalytic activity">
    <reaction evidence="1">
        <text>ATP-dependent breakage, passage and rejoining of double-stranded DNA.</text>
        <dbReference type="EC" id="5.6.2.2"/>
    </reaction>
</comment>
<evidence type="ECO:0000256" key="3">
    <source>
        <dbReference type="ARBA" id="ARBA00006559"/>
    </source>
</evidence>
<dbReference type="GO" id="GO:0007131">
    <property type="term" value="P:reciprocal meiotic recombination"/>
    <property type="evidence" value="ECO:0007669"/>
    <property type="project" value="TreeGrafter"/>
</dbReference>
<feature type="domain" description="Topoisomerase 6 subunit A/Spo11 TOPRIM" evidence="11">
    <location>
        <begin position="148"/>
        <end position="216"/>
    </location>
</feature>
<keyword evidence="13" id="KW-1185">Reference proteome</keyword>
<evidence type="ECO:0000256" key="1">
    <source>
        <dbReference type="ARBA" id="ARBA00000185"/>
    </source>
</evidence>
<keyword evidence="9" id="KW-0413">Isomerase</keyword>
<comment type="similarity">
    <text evidence="3">Belongs to the TOP6A family.</text>
</comment>
<dbReference type="AlphaFoldDB" id="A0A0L0SVN7"/>
<dbReference type="VEuPathDB" id="FungiDB:AMAG_11704"/>
<evidence type="ECO:0000259" key="11">
    <source>
        <dbReference type="Pfam" id="PF21180"/>
    </source>
</evidence>
<dbReference type="STRING" id="578462.A0A0L0SVN7"/>
<proteinExistence type="inferred from homology"/>
<dbReference type="Gene3D" id="3.40.1360.10">
    <property type="match status" value="1"/>
</dbReference>
<dbReference type="GO" id="GO:0000228">
    <property type="term" value="C:nuclear chromosome"/>
    <property type="evidence" value="ECO:0007669"/>
    <property type="project" value="TreeGrafter"/>
</dbReference>
<dbReference type="eggNOG" id="KOG2795">
    <property type="taxonomic scope" value="Eukaryota"/>
</dbReference>
<evidence type="ECO:0000256" key="8">
    <source>
        <dbReference type="ARBA" id="ARBA00023125"/>
    </source>
</evidence>
<dbReference type="Pfam" id="PF21180">
    <property type="entry name" value="TOP6A-Spo11_Toprim"/>
    <property type="match status" value="1"/>
</dbReference>
<name>A0A0L0SVN7_ALLM3</name>
<evidence type="ECO:0000256" key="5">
    <source>
        <dbReference type="ARBA" id="ARBA00022723"/>
    </source>
</evidence>
<gene>
    <name evidence="12" type="ORF">AMAG_11704</name>
</gene>
<reference evidence="12 13" key="1">
    <citation type="submission" date="2009-11" db="EMBL/GenBank/DDBJ databases">
        <title>Annotation of Allomyces macrogynus ATCC 38327.</title>
        <authorList>
            <consortium name="The Broad Institute Genome Sequencing Platform"/>
            <person name="Russ C."/>
            <person name="Cuomo C."/>
            <person name="Burger G."/>
            <person name="Gray M.W."/>
            <person name="Holland P.W.H."/>
            <person name="King N."/>
            <person name="Lang F.B.F."/>
            <person name="Roger A.J."/>
            <person name="Ruiz-Trillo I."/>
            <person name="Young S.K."/>
            <person name="Zeng Q."/>
            <person name="Gargeya S."/>
            <person name="Fitzgerald M."/>
            <person name="Haas B."/>
            <person name="Abouelleil A."/>
            <person name="Alvarado L."/>
            <person name="Arachchi H.M."/>
            <person name="Berlin A."/>
            <person name="Chapman S.B."/>
            <person name="Gearin G."/>
            <person name="Goldberg J."/>
            <person name="Griggs A."/>
            <person name="Gujja S."/>
            <person name="Hansen M."/>
            <person name="Heiman D."/>
            <person name="Howarth C."/>
            <person name="Larimer J."/>
            <person name="Lui A."/>
            <person name="MacDonald P.J.P."/>
            <person name="McCowen C."/>
            <person name="Montmayeur A."/>
            <person name="Murphy C."/>
            <person name="Neiman D."/>
            <person name="Pearson M."/>
            <person name="Priest M."/>
            <person name="Roberts A."/>
            <person name="Saif S."/>
            <person name="Shea T."/>
            <person name="Sisk P."/>
            <person name="Stolte C."/>
            <person name="Sykes S."/>
            <person name="Wortman J."/>
            <person name="Nusbaum C."/>
            <person name="Birren B."/>
        </authorList>
    </citation>
    <scope>NUCLEOTIDE SEQUENCE [LARGE SCALE GENOMIC DNA]</scope>
    <source>
        <strain evidence="12 13">ATCC 38327</strain>
    </source>
</reference>
<reference evidence="13" key="2">
    <citation type="submission" date="2009-11" db="EMBL/GenBank/DDBJ databases">
        <title>The Genome Sequence of Allomyces macrogynus strain ATCC 38327.</title>
        <authorList>
            <consortium name="The Broad Institute Genome Sequencing Platform"/>
            <person name="Russ C."/>
            <person name="Cuomo C."/>
            <person name="Shea T."/>
            <person name="Young S.K."/>
            <person name="Zeng Q."/>
            <person name="Koehrsen M."/>
            <person name="Haas B."/>
            <person name="Borodovsky M."/>
            <person name="Guigo R."/>
            <person name="Alvarado L."/>
            <person name="Berlin A."/>
            <person name="Borenstein D."/>
            <person name="Chen Z."/>
            <person name="Engels R."/>
            <person name="Freedman E."/>
            <person name="Gellesch M."/>
            <person name="Goldberg J."/>
            <person name="Griggs A."/>
            <person name="Gujja S."/>
            <person name="Heiman D."/>
            <person name="Hepburn T."/>
            <person name="Howarth C."/>
            <person name="Jen D."/>
            <person name="Larson L."/>
            <person name="Lewis B."/>
            <person name="Mehta T."/>
            <person name="Park D."/>
            <person name="Pearson M."/>
            <person name="Roberts A."/>
            <person name="Saif S."/>
            <person name="Shenoy N."/>
            <person name="Sisk P."/>
            <person name="Stolte C."/>
            <person name="Sykes S."/>
            <person name="Walk T."/>
            <person name="White J."/>
            <person name="Yandava C."/>
            <person name="Burger G."/>
            <person name="Gray M.W."/>
            <person name="Holland P.W.H."/>
            <person name="King N."/>
            <person name="Lang F.B.F."/>
            <person name="Roger A.J."/>
            <person name="Ruiz-Trillo I."/>
            <person name="Lander E."/>
            <person name="Nusbaum C."/>
        </authorList>
    </citation>
    <scope>NUCLEOTIDE SEQUENCE [LARGE SCALE GENOMIC DNA]</scope>
    <source>
        <strain evidence="13">ATCC 38327</strain>
    </source>
</reference>
<dbReference type="Proteomes" id="UP000054350">
    <property type="component" value="Unassembled WGS sequence"/>
</dbReference>
<dbReference type="InterPro" id="IPR034136">
    <property type="entry name" value="TOPRIM_Topo6A/Spo11"/>
</dbReference>
<dbReference type="InterPro" id="IPR036078">
    <property type="entry name" value="Spo11/TopoVI_A_sf"/>
</dbReference>